<dbReference type="AlphaFoldDB" id="A0A4R2E546"/>
<evidence type="ECO:0000313" key="1">
    <source>
        <dbReference type="EMBL" id="TCN63033.1"/>
    </source>
</evidence>
<gene>
    <name evidence="1" type="ORF">CLV25_11611</name>
</gene>
<sequence length="306" mass="35291">MNTQERTLARILFQNKIYQANGQAFENLFCDIMSYAHSGFRRIKAWGNIGDRKNDGYIEELGRYYQVHAPENIETSYLQVAKKIETDFSGLQKHWDNIQEFYFVINDKRLGVNPDAEQILTKIKTKYGIKASGFITSDDLERILFSLADDQIQAIIGTIPNPEQIVSIDYSVLNELINFIMKLPIVPIAGVVKYPDWNEKIEFNRLSEYSANLLNHGSETLGALEKYLSTRTSLADDLQEHITAIYVKVKQEMKDLPTTGDNIFWAMINECSPRNERQYLLPIITIMAKYFESCDIFEEPKIELSC</sequence>
<name>A0A4R2E546_9BACT</name>
<proteinExistence type="predicted"/>
<protein>
    <submittedName>
        <fullName evidence="1">Uncharacterized protein</fullName>
    </submittedName>
</protein>
<dbReference type="EMBL" id="SLWB01000016">
    <property type="protein sequence ID" value="TCN63033.1"/>
    <property type="molecule type" value="Genomic_DNA"/>
</dbReference>
<dbReference type="RefSeq" id="WP_131840201.1">
    <property type="nucleotide sequence ID" value="NZ_SLWB01000016.1"/>
</dbReference>
<reference evidence="1 2" key="1">
    <citation type="submission" date="2019-03" db="EMBL/GenBank/DDBJ databases">
        <title>Genomic Encyclopedia of Archaeal and Bacterial Type Strains, Phase II (KMG-II): from individual species to whole genera.</title>
        <authorList>
            <person name="Goeker M."/>
        </authorList>
    </citation>
    <scope>NUCLEOTIDE SEQUENCE [LARGE SCALE GENOMIC DNA]</scope>
    <source>
        <strain evidence="1 2">RL-C</strain>
    </source>
</reference>
<keyword evidence="2" id="KW-1185">Reference proteome</keyword>
<comment type="caution">
    <text evidence="1">The sequence shown here is derived from an EMBL/GenBank/DDBJ whole genome shotgun (WGS) entry which is preliminary data.</text>
</comment>
<accession>A0A4R2E546</accession>
<dbReference type="OrthoDB" id="596297at2"/>
<dbReference type="Proteomes" id="UP000294830">
    <property type="component" value="Unassembled WGS sequence"/>
</dbReference>
<organism evidence="1 2">
    <name type="scientific">Acetobacteroides hydrogenigenes</name>
    <dbReference type="NCBI Taxonomy" id="979970"/>
    <lineage>
        <taxon>Bacteria</taxon>
        <taxon>Pseudomonadati</taxon>
        <taxon>Bacteroidota</taxon>
        <taxon>Bacteroidia</taxon>
        <taxon>Bacteroidales</taxon>
        <taxon>Rikenellaceae</taxon>
        <taxon>Acetobacteroides</taxon>
    </lineage>
</organism>
<evidence type="ECO:0000313" key="2">
    <source>
        <dbReference type="Proteomes" id="UP000294830"/>
    </source>
</evidence>